<comment type="caution">
    <text evidence="1">The sequence shown here is derived from an EMBL/GenBank/DDBJ whole genome shotgun (WGS) entry which is preliminary data.</text>
</comment>
<proteinExistence type="predicted"/>
<evidence type="ECO:0000313" key="1">
    <source>
        <dbReference type="EMBL" id="GAA2062787.1"/>
    </source>
</evidence>
<dbReference type="Proteomes" id="UP001500751">
    <property type="component" value="Unassembled WGS sequence"/>
</dbReference>
<name>A0ABP5H3D5_9ACTN</name>
<evidence type="ECO:0000313" key="2">
    <source>
        <dbReference type="Proteomes" id="UP001500751"/>
    </source>
</evidence>
<accession>A0ABP5H3D5</accession>
<gene>
    <name evidence="1" type="ORF">GCM10009839_87480</name>
</gene>
<sequence length="151" mass="15598">MSGVATYEAVTSGPSAQPQPVVKATATAQAVPHVDVVHWAGSLTLKAGGGLLLDGDPPHYDYREANPDVAMGAATRGQVTDSVALWSSGGILTSRQCRDTVISSGGGIIDIHPGDKVRALSLNGRPAILTVKSIAHDYGPTAFDVTIWVKP</sequence>
<dbReference type="EMBL" id="BAAAQN010000089">
    <property type="protein sequence ID" value="GAA2062787.1"/>
    <property type="molecule type" value="Genomic_DNA"/>
</dbReference>
<protein>
    <submittedName>
        <fullName evidence="1">Uncharacterized protein</fullName>
    </submittedName>
</protein>
<keyword evidence="2" id="KW-1185">Reference proteome</keyword>
<reference evidence="2" key="1">
    <citation type="journal article" date="2019" name="Int. J. Syst. Evol. Microbiol.">
        <title>The Global Catalogue of Microorganisms (GCM) 10K type strain sequencing project: providing services to taxonomists for standard genome sequencing and annotation.</title>
        <authorList>
            <consortium name="The Broad Institute Genomics Platform"/>
            <consortium name="The Broad Institute Genome Sequencing Center for Infectious Disease"/>
            <person name="Wu L."/>
            <person name="Ma J."/>
        </authorList>
    </citation>
    <scope>NUCLEOTIDE SEQUENCE [LARGE SCALE GENOMIC DNA]</scope>
    <source>
        <strain evidence="2">JCM 16014</strain>
    </source>
</reference>
<organism evidence="1 2">
    <name type="scientific">Catenulispora yoronensis</name>
    <dbReference type="NCBI Taxonomy" id="450799"/>
    <lineage>
        <taxon>Bacteria</taxon>
        <taxon>Bacillati</taxon>
        <taxon>Actinomycetota</taxon>
        <taxon>Actinomycetes</taxon>
        <taxon>Catenulisporales</taxon>
        <taxon>Catenulisporaceae</taxon>
        <taxon>Catenulispora</taxon>
    </lineage>
</organism>